<keyword evidence="1" id="KW-0472">Membrane</keyword>
<organism evidence="2 3">
    <name type="scientific">Spiroplasma chrysopicola DF-1</name>
    <dbReference type="NCBI Taxonomy" id="1276227"/>
    <lineage>
        <taxon>Bacteria</taxon>
        <taxon>Bacillati</taxon>
        <taxon>Mycoplasmatota</taxon>
        <taxon>Mollicutes</taxon>
        <taxon>Entomoplasmatales</taxon>
        <taxon>Spiroplasmataceae</taxon>
        <taxon>Spiroplasma</taxon>
    </lineage>
</organism>
<keyword evidence="1" id="KW-1133">Transmembrane helix</keyword>
<evidence type="ECO:0008006" key="4">
    <source>
        <dbReference type="Google" id="ProtNLM"/>
    </source>
</evidence>
<reference evidence="2 3" key="1">
    <citation type="journal article" date="2013" name="Genome Biol. Evol.">
        <title>Complete genomes of two dipteran-associated spiroplasmas provided insights into the origin, dynamics, and impacts of viral invasion in spiroplasma.</title>
        <authorList>
            <person name="Ku C."/>
            <person name="Lo W.S."/>
            <person name="Chen L.L."/>
            <person name="Kuo C.H."/>
        </authorList>
    </citation>
    <scope>NUCLEOTIDE SEQUENCE [LARGE SCALE GENOMIC DNA]</scope>
    <source>
        <strain evidence="2 3">DF-1</strain>
    </source>
</reference>
<dbReference type="AlphaFoldDB" id="R4U156"/>
<keyword evidence="3" id="KW-1185">Reference proteome</keyword>
<dbReference type="RefSeq" id="WP_016338882.1">
    <property type="nucleotide sequence ID" value="NC_021280.1"/>
</dbReference>
<dbReference type="HOGENOM" id="CLU_2208401_0_0_14"/>
<evidence type="ECO:0000313" key="3">
    <source>
        <dbReference type="Proteomes" id="UP000013964"/>
    </source>
</evidence>
<protein>
    <recommendedName>
        <fullName evidence="4">Transmembrane protein</fullName>
    </recommendedName>
</protein>
<feature type="transmembrane region" description="Helical" evidence="1">
    <location>
        <begin position="29"/>
        <end position="53"/>
    </location>
</feature>
<evidence type="ECO:0000313" key="2">
    <source>
        <dbReference type="EMBL" id="AGM25057.1"/>
    </source>
</evidence>
<gene>
    <name evidence="2" type="ORF">SCHRY_v1c04780</name>
</gene>
<dbReference type="STRING" id="1276227.SCHRY_v1c04780"/>
<dbReference type="PATRIC" id="fig|1276227.3.peg.479"/>
<sequence>MLKIFYSMTNLTPTNTSLNSGDLDSQTLMIIWGSVVAVSIFFIVLFLLLHFFWWRKKIRNNRAGSLVATKERGIVTEIKGNIFLILSSLFAIALVVGIITVIQIAMQ</sequence>
<dbReference type="KEGG" id="scr:SCHRY_v1c04780"/>
<keyword evidence="1" id="KW-0812">Transmembrane</keyword>
<accession>R4U156</accession>
<evidence type="ECO:0000256" key="1">
    <source>
        <dbReference type="SAM" id="Phobius"/>
    </source>
</evidence>
<name>R4U156_9MOLU</name>
<feature type="transmembrane region" description="Helical" evidence="1">
    <location>
        <begin position="82"/>
        <end position="106"/>
    </location>
</feature>
<dbReference type="Proteomes" id="UP000013964">
    <property type="component" value="Chromosome"/>
</dbReference>
<dbReference type="EMBL" id="CP005077">
    <property type="protein sequence ID" value="AGM25057.1"/>
    <property type="molecule type" value="Genomic_DNA"/>
</dbReference>
<proteinExistence type="predicted"/>
<dbReference type="OrthoDB" id="9897639at2"/>